<dbReference type="Pfam" id="PF00246">
    <property type="entry name" value="Peptidase_M14"/>
    <property type="match status" value="1"/>
</dbReference>
<dbReference type="Gene3D" id="3.40.630.10">
    <property type="entry name" value="Zn peptidases"/>
    <property type="match status" value="1"/>
</dbReference>
<dbReference type="InterPro" id="IPR000834">
    <property type="entry name" value="Peptidase_M14"/>
</dbReference>
<dbReference type="InterPro" id="IPR008969">
    <property type="entry name" value="CarboxyPept-like_regulatory"/>
</dbReference>
<sequence>MKYVGNMHGNEPVGRELLIRLAAYLCDGIRSGDKEIQKLINSTSIHILPTMNPDGFEAALNTDPMERSWMKGRTNANAVDLNRDFPDLDSLFYELTDTGVPRYDHLLDLSRNTNKHQPETRAVGMWLLSLPFVLSANIHEGDLVANYPFDSAREPNVNKYSASPDDQTFRFLAETYAKNHAHMAKNDHPPCDASPYDAFANQGGITNGAKWYSVAGGMQDFSYLASNAFEITLELACDKFPSGKRLPQFWEDNKKALIEFIWKVHSGIKGLVTDAETGEPIPEAVVWVQNSTDTSPIKHPVTTWITGDYFRLLTPGKYQVLVSASGYEPASATVDVTNTNRTSARILNFALKPDRLYPNDVEYVPEVNHKVLQTTENEYG</sequence>
<dbReference type="GO" id="GO:0016485">
    <property type="term" value="P:protein processing"/>
    <property type="evidence" value="ECO:0007669"/>
    <property type="project" value="TreeGrafter"/>
</dbReference>
<reference evidence="7" key="1">
    <citation type="submission" date="2017-02" db="UniProtKB">
        <authorList>
            <consortium name="WormBaseParasite"/>
        </authorList>
    </citation>
    <scope>IDENTIFICATION</scope>
</reference>
<evidence type="ECO:0000313" key="5">
    <source>
        <dbReference type="EMBL" id="VDD94735.1"/>
    </source>
</evidence>
<dbReference type="OrthoDB" id="10249045at2759"/>
<dbReference type="InterPro" id="IPR050753">
    <property type="entry name" value="Peptidase_M14_domain"/>
</dbReference>
<gene>
    <name evidence="5" type="ORF">EVEC_LOCUS9486</name>
</gene>
<evidence type="ECO:0000256" key="2">
    <source>
        <dbReference type="ARBA" id="ARBA00023180"/>
    </source>
</evidence>
<dbReference type="AlphaFoldDB" id="A0A0N4VH40"/>
<accession>A0A0N4VH40</accession>
<dbReference type="SUPFAM" id="SSF53187">
    <property type="entry name" value="Zn-dependent exopeptidases"/>
    <property type="match status" value="1"/>
</dbReference>
<dbReference type="Pfam" id="PF13620">
    <property type="entry name" value="CarboxypepD_reg"/>
    <property type="match status" value="1"/>
</dbReference>
<comment type="similarity">
    <text evidence="1 3">Belongs to the peptidase M14 family.</text>
</comment>
<keyword evidence="6" id="KW-1185">Reference proteome</keyword>
<dbReference type="PROSITE" id="PS52035">
    <property type="entry name" value="PEPTIDASE_M14"/>
    <property type="match status" value="1"/>
</dbReference>
<evidence type="ECO:0000313" key="6">
    <source>
        <dbReference type="Proteomes" id="UP000274131"/>
    </source>
</evidence>
<dbReference type="Proteomes" id="UP000274131">
    <property type="component" value="Unassembled WGS sequence"/>
</dbReference>
<dbReference type="EMBL" id="UXUI01010082">
    <property type="protein sequence ID" value="VDD94735.1"/>
    <property type="molecule type" value="Genomic_DNA"/>
</dbReference>
<name>A0A0N4VH40_ENTVE</name>
<feature type="domain" description="Peptidase M14" evidence="4">
    <location>
        <begin position="1"/>
        <end position="264"/>
    </location>
</feature>
<dbReference type="GO" id="GO:0005615">
    <property type="term" value="C:extracellular space"/>
    <property type="evidence" value="ECO:0007669"/>
    <property type="project" value="TreeGrafter"/>
</dbReference>
<dbReference type="FunFam" id="2.60.40.1120:FF:000019">
    <property type="entry name" value="Carboxypeptidase D"/>
    <property type="match status" value="1"/>
</dbReference>
<keyword evidence="2" id="KW-0325">Glycoprotein</keyword>
<evidence type="ECO:0000256" key="3">
    <source>
        <dbReference type="PROSITE-ProRule" id="PRU01379"/>
    </source>
</evidence>
<dbReference type="PANTHER" id="PTHR11532">
    <property type="entry name" value="PROTEASE M14 CARBOXYPEPTIDASE"/>
    <property type="match status" value="1"/>
</dbReference>
<dbReference type="PANTHER" id="PTHR11532:SF93">
    <property type="entry name" value="CARBOXYPEPTIDASE E"/>
    <property type="match status" value="1"/>
</dbReference>
<dbReference type="WBParaSite" id="EVEC_0001014101-mRNA-1">
    <property type="protein sequence ID" value="EVEC_0001014101-mRNA-1"/>
    <property type="gene ID" value="EVEC_0001014101"/>
</dbReference>
<reference evidence="5 6" key="2">
    <citation type="submission" date="2018-10" db="EMBL/GenBank/DDBJ databases">
        <authorList>
            <consortium name="Pathogen Informatics"/>
        </authorList>
    </citation>
    <scope>NUCLEOTIDE SEQUENCE [LARGE SCALE GENOMIC DNA]</scope>
</reference>
<organism evidence="7">
    <name type="scientific">Enterobius vermicularis</name>
    <name type="common">Human pinworm</name>
    <dbReference type="NCBI Taxonomy" id="51028"/>
    <lineage>
        <taxon>Eukaryota</taxon>
        <taxon>Metazoa</taxon>
        <taxon>Ecdysozoa</taxon>
        <taxon>Nematoda</taxon>
        <taxon>Chromadorea</taxon>
        <taxon>Rhabditida</taxon>
        <taxon>Spirurina</taxon>
        <taxon>Oxyuridomorpha</taxon>
        <taxon>Oxyuroidea</taxon>
        <taxon>Oxyuridae</taxon>
        <taxon>Enterobius</taxon>
    </lineage>
</organism>
<protein>
    <submittedName>
        <fullName evidence="7">Peptidase_M14 domain-containing protein</fullName>
    </submittedName>
</protein>
<dbReference type="GO" id="GO:0006518">
    <property type="term" value="P:peptide metabolic process"/>
    <property type="evidence" value="ECO:0007669"/>
    <property type="project" value="TreeGrafter"/>
</dbReference>
<dbReference type="GO" id="GO:0008270">
    <property type="term" value="F:zinc ion binding"/>
    <property type="evidence" value="ECO:0007669"/>
    <property type="project" value="InterPro"/>
</dbReference>
<evidence type="ECO:0000259" key="4">
    <source>
        <dbReference type="PROSITE" id="PS52035"/>
    </source>
</evidence>
<dbReference type="STRING" id="51028.A0A0N4VH40"/>
<proteinExistence type="inferred from homology"/>
<evidence type="ECO:0000313" key="7">
    <source>
        <dbReference type="WBParaSite" id="EVEC_0001014101-mRNA-1"/>
    </source>
</evidence>
<dbReference type="SUPFAM" id="SSF49464">
    <property type="entry name" value="Carboxypeptidase regulatory domain-like"/>
    <property type="match status" value="1"/>
</dbReference>
<dbReference type="CDD" id="cd11308">
    <property type="entry name" value="Peptidase_M14NE-CP-C_like"/>
    <property type="match status" value="1"/>
</dbReference>
<feature type="active site" description="Proton donor/acceptor" evidence="3">
    <location>
        <position position="234"/>
    </location>
</feature>
<dbReference type="GO" id="GO:0004181">
    <property type="term" value="F:metallocarboxypeptidase activity"/>
    <property type="evidence" value="ECO:0007669"/>
    <property type="project" value="InterPro"/>
</dbReference>
<evidence type="ECO:0000256" key="1">
    <source>
        <dbReference type="ARBA" id="ARBA00005988"/>
    </source>
</evidence>
<dbReference type="Gene3D" id="2.60.40.1120">
    <property type="entry name" value="Carboxypeptidase-like, regulatory domain"/>
    <property type="match status" value="1"/>
</dbReference>
<dbReference type="SMART" id="SM00631">
    <property type="entry name" value="Zn_pept"/>
    <property type="match status" value="1"/>
</dbReference>